<dbReference type="FunCoup" id="A0A2V0P5M2">
    <property type="interactions" value="236"/>
</dbReference>
<dbReference type="InParanoid" id="A0A2V0P5M2"/>
<dbReference type="Proteomes" id="UP000247498">
    <property type="component" value="Unassembled WGS sequence"/>
</dbReference>
<keyword evidence="3" id="KW-1185">Reference proteome</keyword>
<feature type="compositionally biased region" description="Basic and acidic residues" evidence="1">
    <location>
        <begin position="39"/>
        <end position="54"/>
    </location>
</feature>
<evidence type="ECO:0000313" key="2">
    <source>
        <dbReference type="EMBL" id="GBF95146.1"/>
    </source>
</evidence>
<sequence>MAAAAPFGGARPQPYLGPEDGVSYDGEHERPDTIGAYYGEDHEGAEVRLRDRHQSFRTGATARLQRGSSGAPPPQRSPTGLAGLAAGGDEAAARKFRRRWDDSAGGGSAREREEDVRGGSVDGGALARQGGNTGHIVRMRRGEAWGKFLAYEGSCQVCMVEGAKGVPEASYFLSSGCAPLRTGLGISGLLLPAVLPAHLAANDGGSIDLGNEIVWDDCDSGKGLNAAAFVNRMSVIRLRVAKLALSGRGNWWSRLTAKRGLAYSSLTVHMRMAPVDPLAPVDVRFRLGASGATLAGSPTYELQPDYGSRDIVLEVSDGYGVVARGAVSCKRLWQIGMEHAPMGDPEDGGYADEDAPAPGGEAGGGTPGAAPPGAAAGICAWFKDDARVPLRAGATGIWVSVFGEGGAAGQVLLSIARVQREMPANEGSASAGEAAVRGGTLKVSSCQAYDYLLMAALRAQMCDERRLEVSGEWSWLLTAFAGHYGVRSNYAVMSHLRWVLKPGVASVSRGCFELLARQLRPLLAQEGMGGSLTQQESTMLTRIKRDAEELLKLCFENYHLLSSTARKGILEATAGLTNQPAAGGPEFPPEALVAGMSLLDVMRDVFLPSDAEWLTDRFRLAAKARWARLALACDDGAGAALGGKAGPGGSPAGRAAPLYARMGQVAAAIVQDVEYDRRLQDVPRLLPSALHLPAITAAEYCTNYVAQLRAVLGQAPPHQPTDAAIDMLVSVAGLQRYLEEHGLAPPRGSPGAIDALELFGHHVRSWLTNSQEGLCATARSLEATTELSAVTGLGATQPAAPAGGSEEGGVAPIVHEMLRAVVNEMHRYERVICHWPVFGPHLEAALCCVLRSIMSAVSRQCGMTRVRGGNDPALVIGGGGGAFHGGGGGGSPTMGRGGGGAGARQGPPGGAFGVPPPESGGRASRLAVGGANQWAWAADSPRRGGGNAGAPRCLLMVREAVLLNSVKRLMVAVPSYEASINRWSGGPSAPPPGPPASPTRAGPGAPPQGAPPPGAQGAGKGGFDPYSYSDDVAPHVGAQFAQVVKELRTEYAAAVGACAERMSLGLASAQPTSVRAILAAARHAVAAAGANPSALQQQALIEGLAEPLFRALEECLSNLQAALDPRVFVAVGRGLWDFVGRQLYEFIEQLQEGSGDHRGAWRSRQNASLLLGLINSFFKGGLMAHMDHGLQDRDLAAPLHIDACLRLLASSTTALNSSFTPF</sequence>
<organism evidence="2 3">
    <name type="scientific">Raphidocelis subcapitata</name>
    <dbReference type="NCBI Taxonomy" id="307507"/>
    <lineage>
        <taxon>Eukaryota</taxon>
        <taxon>Viridiplantae</taxon>
        <taxon>Chlorophyta</taxon>
        <taxon>core chlorophytes</taxon>
        <taxon>Chlorophyceae</taxon>
        <taxon>CS clade</taxon>
        <taxon>Sphaeropleales</taxon>
        <taxon>Selenastraceae</taxon>
        <taxon>Raphidocelis</taxon>
    </lineage>
</organism>
<dbReference type="OrthoDB" id="1896158at2759"/>
<dbReference type="AlphaFoldDB" id="A0A2V0P5M2"/>
<feature type="compositionally biased region" description="Pro residues" evidence="1">
    <location>
        <begin position="1004"/>
        <end position="1014"/>
    </location>
</feature>
<dbReference type="STRING" id="307507.A0A2V0P5M2"/>
<evidence type="ECO:0000256" key="1">
    <source>
        <dbReference type="SAM" id="MobiDB-lite"/>
    </source>
</evidence>
<comment type="caution">
    <text evidence="2">The sequence shown here is derived from an EMBL/GenBank/DDBJ whole genome shotgun (WGS) entry which is preliminary data.</text>
</comment>
<feature type="compositionally biased region" description="Gly residues" evidence="1">
    <location>
        <begin position="887"/>
        <end position="912"/>
    </location>
</feature>
<feature type="region of interest" description="Disordered" evidence="1">
    <location>
        <begin position="1"/>
        <end position="131"/>
    </location>
</feature>
<gene>
    <name evidence="2" type="ORF">Rsub_07730</name>
</gene>
<feature type="region of interest" description="Disordered" evidence="1">
    <location>
        <begin position="887"/>
        <end position="925"/>
    </location>
</feature>
<reference evidence="2 3" key="1">
    <citation type="journal article" date="2018" name="Sci. Rep.">
        <title>Raphidocelis subcapitata (=Pseudokirchneriella subcapitata) provides an insight into genome evolution and environmental adaptations in the Sphaeropleales.</title>
        <authorList>
            <person name="Suzuki S."/>
            <person name="Yamaguchi H."/>
            <person name="Nakajima N."/>
            <person name="Kawachi M."/>
        </authorList>
    </citation>
    <scope>NUCLEOTIDE SEQUENCE [LARGE SCALE GENOMIC DNA]</scope>
    <source>
        <strain evidence="2 3">NIES-35</strain>
    </source>
</reference>
<protein>
    <submittedName>
        <fullName evidence="2">Uncharacterized protein</fullName>
    </submittedName>
</protein>
<evidence type="ECO:0000313" key="3">
    <source>
        <dbReference type="Proteomes" id="UP000247498"/>
    </source>
</evidence>
<dbReference type="PANTHER" id="PTHR31110:SF2">
    <property type="entry name" value="PESTICIDAL CRYSTAL CRY8BA PROTEIN"/>
    <property type="match status" value="1"/>
</dbReference>
<feature type="compositionally biased region" description="Pro residues" evidence="1">
    <location>
        <begin position="988"/>
        <end position="997"/>
    </location>
</feature>
<feature type="region of interest" description="Disordered" evidence="1">
    <location>
        <begin position="342"/>
        <end position="370"/>
    </location>
</feature>
<feature type="compositionally biased region" description="Low complexity" evidence="1">
    <location>
        <begin position="80"/>
        <end position="90"/>
    </location>
</feature>
<dbReference type="EMBL" id="BDRX01000060">
    <property type="protein sequence ID" value="GBF95146.1"/>
    <property type="molecule type" value="Genomic_DNA"/>
</dbReference>
<name>A0A2V0P5M2_9CHLO</name>
<feature type="compositionally biased region" description="Acidic residues" evidence="1">
    <location>
        <begin position="344"/>
        <end position="355"/>
    </location>
</feature>
<proteinExistence type="predicted"/>
<dbReference type="PANTHER" id="PTHR31110">
    <property type="entry name" value="PESTICIDAL CRYSTAL CRY8BA PROTEIN"/>
    <property type="match status" value="1"/>
</dbReference>
<accession>A0A2V0P5M2</accession>
<feature type="region of interest" description="Disordered" evidence="1">
    <location>
        <begin position="984"/>
        <end position="1024"/>
    </location>
</feature>